<evidence type="ECO:0000313" key="3">
    <source>
        <dbReference type="Proteomes" id="UP000295198"/>
    </source>
</evidence>
<keyword evidence="1" id="KW-0732">Signal</keyword>
<gene>
    <name evidence="2" type="ORF">EKO23_06930</name>
</gene>
<reference evidence="2 3" key="1">
    <citation type="submission" date="2019-01" db="EMBL/GenBank/DDBJ databases">
        <title>Nocardioides guangzhouensis sp. nov., an actinobacterium isolated from soil.</title>
        <authorList>
            <person name="Fu Y."/>
            <person name="Cai Y."/>
            <person name="Lin Z."/>
            <person name="Chen P."/>
        </authorList>
    </citation>
    <scope>NUCLEOTIDE SEQUENCE [LARGE SCALE GENOMIC DNA]</scope>
    <source>
        <strain evidence="2 3">130</strain>
    </source>
</reference>
<evidence type="ECO:0008006" key="4">
    <source>
        <dbReference type="Google" id="ProtNLM"/>
    </source>
</evidence>
<dbReference type="AlphaFoldDB" id="A0A4Q4ZHU3"/>
<sequence>MISSALAAVLLAAMPVGCSTESEMRGDPTGPPLDVSLSWSQHRVDEGSARANLRVVNHGGQDLPVTAIGVDSPGYGRYVEDHDSVVPPGQTIDLRMTLPEPVCDADPVPAYGIVRSGDRIAKERLDPQGQDFLKSLWRRRCNQLSVTNVADLSWDWGDYEAVGTGRRSYLPGALVVQRVPGTDTPLRVVGMQGSVLFRLEPQARPTLGPDDQRVEVPVRLRWGRCDAHAIGESSQTFLWKVDVKVGDAPPVRITTTVEDAAKAPLLGYLRDACS</sequence>
<evidence type="ECO:0000256" key="1">
    <source>
        <dbReference type="SAM" id="SignalP"/>
    </source>
</evidence>
<organism evidence="2 3">
    <name type="scientific">Nocardioides guangzhouensis</name>
    <dbReference type="NCBI Taxonomy" id="2497878"/>
    <lineage>
        <taxon>Bacteria</taxon>
        <taxon>Bacillati</taxon>
        <taxon>Actinomycetota</taxon>
        <taxon>Actinomycetes</taxon>
        <taxon>Propionibacteriales</taxon>
        <taxon>Nocardioidaceae</taxon>
        <taxon>Nocardioides</taxon>
    </lineage>
</organism>
<feature type="chain" id="PRO_5039322002" description="DUF4232 domain-containing protein" evidence="1">
    <location>
        <begin position="19"/>
        <end position="274"/>
    </location>
</feature>
<name>A0A4Q4ZHU3_9ACTN</name>
<proteinExistence type="predicted"/>
<accession>A0A4Q4ZHU3</accession>
<protein>
    <recommendedName>
        <fullName evidence="4">DUF4232 domain-containing protein</fullName>
    </recommendedName>
</protein>
<keyword evidence="3" id="KW-1185">Reference proteome</keyword>
<dbReference type="OrthoDB" id="3784033at2"/>
<dbReference type="EMBL" id="SDKM01000008">
    <property type="protein sequence ID" value="RYP87006.1"/>
    <property type="molecule type" value="Genomic_DNA"/>
</dbReference>
<dbReference type="Proteomes" id="UP000295198">
    <property type="component" value="Unassembled WGS sequence"/>
</dbReference>
<feature type="signal peptide" evidence="1">
    <location>
        <begin position="1"/>
        <end position="18"/>
    </location>
</feature>
<comment type="caution">
    <text evidence="2">The sequence shown here is derived from an EMBL/GenBank/DDBJ whole genome shotgun (WGS) entry which is preliminary data.</text>
</comment>
<evidence type="ECO:0000313" key="2">
    <source>
        <dbReference type="EMBL" id="RYP87006.1"/>
    </source>
</evidence>